<organism evidence="2 3">
    <name type="scientific">Zobellia galactanivorans (strain DSM 12802 / CCUG 47099 / CIP 106680 / NCIMB 13871 / Dsij)</name>
    <dbReference type="NCBI Taxonomy" id="63186"/>
    <lineage>
        <taxon>Bacteria</taxon>
        <taxon>Pseudomonadati</taxon>
        <taxon>Bacteroidota</taxon>
        <taxon>Flavobacteriia</taxon>
        <taxon>Flavobacteriales</taxon>
        <taxon>Flavobacteriaceae</taxon>
        <taxon>Zobellia</taxon>
    </lineage>
</organism>
<evidence type="ECO:0000313" key="2">
    <source>
        <dbReference type="EMBL" id="CAZ96863.1"/>
    </source>
</evidence>
<dbReference type="Proteomes" id="UP000008898">
    <property type="component" value="Chromosome"/>
</dbReference>
<dbReference type="EMBL" id="FP476056">
    <property type="protein sequence ID" value="CAZ96863.1"/>
    <property type="molecule type" value="Genomic_DNA"/>
</dbReference>
<dbReference type="AlphaFoldDB" id="G0LCE0"/>
<evidence type="ECO:0000256" key="1">
    <source>
        <dbReference type="SAM" id="Phobius"/>
    </source>
</evidence>
<keyword evidence="3" id="KW-1185">Reference proteome</keyword>
<dbReference type="HOGENOM" id="CLU_3124443_0_0_10"/>
<feature type="transmembrane region" description="Helical" evidence="1">
    <location>
        <begin position="28"/>
        <end position="48"/>
    </location>
</feature>
<keyword evidence="1" id="KW-0472">Membrane</keyword>
<reference evidence="3" key="1">
    <citation type="submission" date="2009-07" db="EMBL/GenBank/DDBJ databases">
        <title>Complete genome sequence of Zobellia galactanivorans Dsij.</title>
        <authorList>
            <consortium name="Genoscope - CEA"/>
        </authorList>
    </citation>
    <scope>NUCLEOTIDE SEQUENCE [LARGE SCALE GENOMIC DNA]</scope>
    <source>
        <strain evidence="3">DSM 12802 / CCUG 47099 / CIP 106680 / NCIMB 13871 / Dsij</strain>
    </source>
</reference>
<dbReference type="RefSeq" id="WP_013994059.1">
    <property type="nucleotide sequence ID" value="NC_015844.1"/>
</dbReference>
<proteinExistence type="predicted"/>
<accession>G0LCE0</accession>
<gene>
    <name evidence="2" type="ordered locus">zobellia_2713</name>
</gene>
<evidence type="ECO:0000313" key="3">
    <source>
        <dbReference type="Proteomes" id="UP000008898"/>
    </source>
</evidence>
<reference evidence="2 3" key="2">
    <citation type="journal article" date="2012" name="Environ. Microbiol.">
        <title>Characterization of the first alginolytic operons in a marine bacterium: from their emergence in marine Flavobacteriia to their independent transfers to marine Proteobacteria and human gut Bacteroides.</title>
        <authorList>
            <person name="Thomas F."/>
            <person name="Barbeyron T."/>
            <person name="Tonon T."/>
            <person name="Genicot S."/>
            <person name="Czjzek M."/>
            <person name="Michel G."/>
        </authorList>
    </citation>
    <scope>NUCLEOTIDE SEQUENCE [LARGE SCALE GENOMIC DNA]</scope>
    <source>
        <strain evidence="3">DSM 12802 / CCUG 47099 / CIP 106680 / NCIMB 13871 / Dsij</strain>
    </source>
</reference>
<sequence length="50" mass="5667">MIEAYQNFFWNTFWGIFADRGGFFPSGFFALGIVAVTPQALLAFANWAEE</sequence>
<protein>
    <submittedName>
        <fullName evidence="2">Uncharacterized protein</fullName>
    </submittedName>
</protein>
<keyword evidence="1" id="KW-0812">Transmembrane</keyword>
<name>G0LCE0_ZOBGA</name>
<keyword evidence="1" id="KW-1133">Transmembrane helix</keyword>
<dbReference type="KEGG" id="zga:ZOBELLIA_2713"/>